<dbReference type="EMBL" id="JAGGNH010000009">
    <property type="protein sequence ID" value="KAJ0963611.1"/>
    <property type="molecule type" value="Genomic_DNA"/>
</dbReference>
<protein>
    <submittedName>
        <fullName evidence="1">Uncharacterized protein</fullName>
    </submittedName>
</protein>
<dbReference type="AlphaFoldDB" id="A0A9D5BZI8"/>
<evidence type="ECO:0000313" key="2">
    <source>
        <dbReference type="Proteomes" id="UP001085076"/>
    </source>
</evidence>
<proteinExistence type="predicted"/>
<reference evidence="1" key="1">
    <citation type="submission" date="2021-03" db="EMBL/GenBank/DDBJ databases">
        <authorList>
            <person name="Li Z."/>
            <person name="Yang C."/>
        </authorList>
    </citation>
    <scope>NUCLEOTIDE SEQUENCE</scope>
    <source>
        <strain evidence="1">Dzin_1.0</strain>
        <tissue evidence="1">Leaf</tissue>
    </source>
</reference>
<keyword evidence="2" id="KW-1185">Reference proteome</keyword>
<sequence length="92" mass="10587">MAPANAPIVMRESLTLNYLEHICLTFCESCAGCLLEVDNSEDLRACNTNFCALLVNRSGHNWLKVICSFYQWISNTVRHLKHMLLHLRLPRL</sequence>
<dbReference type="Proteomes" id="UP001085076">
    <property type="component" value="Miscellaneous, Linkage group lg09"/>
</dbReference>
<evidence type="ECO:0000313" key="1">
    <source>
        <dbReference type="EMBL" id="KAJ0963611.1"/>
    </source>
</evidence>
<accession>A0A9D5BZI8</accession>
<reference evidence="1" key="2">
    <citation type="journal article" date="2022" name="Hortic Res">
        <title>The genome of Dioscorea zingiberensis sheds light on the biosynthesis, origin and evolution of the medicinally important diosgenin saponins.</title>
        <authorList>
            <person name="Li Y."/>
            <person name="Tan C."/>
            <person name="Li Z."/>
            <person name="Guo J."/>
            <person name="Li S."/>
            <person name="Chen X."/>
            <person name="Wang C."/>
            <person name="Dai X."/>
            <person name="Yang H."/>
            <person name="Song W."/>
            <person name="Hou L."/>
            <person name="Xu J."/>
            <person name="Tong Z."/>
            <person name="Xu A."/>
            <person name="Yuan X."/>
            <person name="Wang W."/>
            <person name="Yang Q."/>
            <person name="Chen L."/>
            <person name="Sun Z."/>
            <person name="Wang K."/>
            <person name="Pan B."/>
            <person name="Chen J."/>
            <person name="Bao Y."/>
            <person name="Liu F."/>
            <person name="Qi X."/>
            <person name="Gang D.R."/>
            <person name="Wen J."/>
            <person name="Li J."/>
        </authorList>
    </citation>
    <scope>NUCLEOTIDE SEQUENCE</scope>
    <source>
        <strain evidence="1">Dzin_1.0</strain>
    </source>
</reference>
<organism evidence="1 2">
    <name type="scientific">Dioscorea zingiberensis</name>
    <dbReference type="NCBI Taxonomy" id="325984"/>
    <lineage>
        <taxon>Eukaryota</taxon>
        <taxon>Viridiplantae</taxon>
        <taxon>Streptophyta</taxon>
        <taxon>Embryophyta</taxon>
        <taxon>Tracheophyta</taxon>
        <taxon>Spermatophyta</taxon>
        <taxon>Magnoliopsida</taxon>
        <taxon>Liliopsida</taxon>
        <taxon>Dioscoreales</taxon>
        <taxon>Dioscoreaceae</taxon>
        <taxon>Dioscorea</taxon>
    </lineage>
</organism>
<comment type="caution">
    <text evidence="1">The sequence shown here is derived from an EMBL/GenBank/DDBJ whole genome shotgun (WGS) entry which is preliminary data.</text>
</comment>
<name>A0A9D5BZI8_9LILI</name>
<gene>
    <name evidence="1" type="ORF">J5N97_028733</name>
</gene>